<feature type="domain" description="Telomere-associated protein Rif1 N-terminal" evidence="7">
    <location>
        <begin position="53"/>
        <end position="350"/>
    </location>
</feature>
<evidence type="ECO:0000256" key="3">
    <source>
        <dbReference type="ARBA" id="ARBA00022454"/>
    </source>
</evidence>
<evidence type="ECO:0000259" key="7">
    <source>
        <dbReference type="Pfam" id="PF12231"/>
    </source>
</evidence>
<evidence type="ECO:0000313" key="9">
    <source>
        <dbReference type="Proteomes" id="UP001209570"/>
    </source>
</evidence>
<keyword evidence="3" id="KW-0158">Chromosome</keyword>
<evidence type="ECO:0000313" key="8">
    <source>
        <dbReference type="EMBL" id="KAJ0402524.1"/>
    </source>
</evidence>
<gene>
    <name evidence="8" type="ORF">P43SY_000787</name>
</gene>
<proteinExistence type="predicted"/>
<evidence type="ECO:0000256" key="4">
    <source>
        <dbReference type="ARBA" id="ARBA00022895"/>
    </source>
</evidence>
<reference evidence="8" key="1">
    <citation type="submission" date="2021-12" db="EMBL/GenBank/DDBJ databases">
        <title>Prjna785345.</title>
        <authorList>
            <person name="Rujirawat T."/>
            <person name="Krajaejun T."/>
        </authorList>
    </citation>
    <scope>NUCLEOTIDE SEQUENCE</scope>
    <source>
        <strain evidence="8">Pi057C3</strain>
    </source>
</reference>
<comment type="subcellular location">
    <subcellularLocation>
        <location evidence="2">Chromosome</location>
        <location evidence="2">Telomere</location>
    </subcellularLocation>
    <subcellularLocation>
        <location evidence="1">Nucleus</location>
    </subcellularLocation>
</comment>
<dbReference type="Pfam" id="PF12231">
    <property type="entry name" value="Rif1_N"/>
    <property type="match status" value="1"/>
</dbReference>
<keyword evidence="5" id="KW-0539">Nucleus</keyword>
<evidence type="ECO:0000256" key="6">
    <source>
        <dbReference type="ARBA" id="ARBA00023306"/>
    </source>
</evidence>
<evidence type="ECO:0000256" key="2">
    <source>
        <dbReference type="ARBA" id="ARBA00004574"/>
    </source>
</evidence>
<keyword evidence="6" id="KW-0131">Cell cycle</keyword>
<comment type="caution">
    <text evidence="8">The sequence shown here is derived from an EMBL/GenBank/DDBJ whole genome shotgun (WGS) entry which is preliminary data.</text>
</comment>
<name>A0AAD5QBF5_PYTIN</name>
<keyword evidence="4" id="KW-0779">Telomere</keyword>
<dbReference type="PANTHER" id="PTHR22928">
    <property type="entry name" value="TELOMERE-ASSOCIATED PROTEIN RIF1"/>
    <property type="match status" value="1"/>
</dbReference>
<evidence type="ECO:0000256" key="5">
    <source>
        <dbReference type="ARBA" id="ARBA00023242"/>
    </source>
</evidence>
<dbReference type="GO" id="GO:0000723">
    <property type="term" value="P:telomere maintenance"/>
    <property type="evidence" value="ECO:0007669"/>
    <property type="project" value="TreeGrafter"/>
</dbReference>
<dbReference type="PANTHER" id="PTHR22928:SF3">
    <property type="entry name" value="TELOMERE-ASSOCIATED PROTEIN RIF1"/>
    <property type="match status" value="1"/>
</dbReference>
<dbReference type="EMBL" id="JAKCXM010000100">
    <property type="protein sequence ID" value="KAJ0402524.1"/>
    <property type="molecule type" value="Genomic_DNA"/>
</dbReference>
<evidence type="ECO:0000256" key="1">
    <source>
        <dbReference type="ARBA" id="ARBA00004123"/>
    </source>
</evidence>
<dbReference type="SUPFAM" id="SSF48371">
    <property type="entry name" value="ARM repeat"/>
    <property type="match status" value="1"/>
</dbReference>
<accession>A0AAD5QBF5</accession>
<dbReference type="GO" id="GO:0000781">
    <property type="term" value="C:chromosome, telomeric region"/>
    <property type="evidence" value="ECO:0007669"/>
    <property type="project" value="UniProtKB-SubCell"/>
</dbReference>
<protein>
    <recommendedName>
        <fullName evidence="7">Telomere-associated protein Rif1 N-terminal domain-containing protein</fullName>
    </recommendedName>
</protein>
<dbReference type="AlphaFoldDB" id="A0AAD5QBF5"/>
<dbReference type="Proteomes" id="UP001209570">
    <property type="component" value="Unassembled WGS sequence"/>
</dbReference>
<sequence>MSSPATDADADADAAPAPASSSAALRLLGIDGQTSMQQVLERDVLDELGATREANARLDAYLRLLEIFRLEDTPASVELLSRHARAVLREIHEDLRHATLPDVRHVALQALSYLLHQPTLAASLLESDVERVLSAVISLQASTQAEETYKLCLWSLAHQQLELPRHHAVVPQVVETLVLAIANPFKSRAVERKALEGLHQLVLRSKELMVLAPPTLQIWFRPVVSRLTSSDRATREQVVLLLSEATDRAVVAQWPAQCVGETMDVLREYALPAMQAHMTHERNAEALSVWRIVLVLMRPALAADVALLNELLYVPEISMRHADPSVRLLSMEAWHHLVDVFRQNAEWFFKKTMVALLLEGGAAGCGARLQCVL</sequence>
<dbReference type="InterPro" id="IPR022031">
    <property type="entry name" value="Rif1_N"/>
</dbReference>
<keyword evidence="9" id="KW-1185">Reference proteome</keyword>
<dbReference type="GO" id="GO:0005634">
    <property type="term" value="C:nucleus"/>
    <property type="evidence" value="ECO:0007669"/>
    <property type="project" value="UniProtKB-SubCell"/>
</dbReference>
<organism evidence="8 9">
    <name type="scientific">Pythium insidiosum</name>
    <name type="common">Pythiosis disease agent</name>
    <dbReference type="NCBI Taxonomy" id="114742"/>
    <lineage>
        <taxon>Eukaryota</taxon>
        <taxon>Sar</taxon>
        <taxon>Stramenopiles</taxon>
        <taxon>Oomycota</taxon>
        <taxon>Peronosporomycetes</taxon>
        <taxon>Pythiales</taxon>
        <taxon>Pythiaceae</taxon>
        <taxon>Pythium</taxon>
    </lineage>
</organism>
<dbReference type="InterPro" id="IPR016024">
    <property type="entry name" value="ARM-type_fold"/>
</dbReference>